<dbReference type="AlphaFoldDB" id="A0A9P8QKE7"/>
<protein>
    <recommendedName>
        <fullName evidence="6">Fucose-specific lectin</fullName>
    </recommendedName>
</protein>
<evidence type="ECO:0000256" key="2">
    <source>
        <dbReference type="SAM" id="Phobius"/>
    </source>
</evidence>
<feature type="compositionally biased region" description="Gly residues" evidence="1">
    <location>
        <begin position="364"/>
        <end position="375"/>
    </location>
</feature>
<sequence length="491" mass="52523">MLAKSIAVLALGNLINTASGASLYAFYTGSQKGVQVGMQDPKSGDIWVSNCNSNINGAPLLPTDSPLVLPLEHKPKPGSSLAATGWWDSQKVIASIFWHSQDNKLVNGFYQCNPESGILIKKGEYIISDTANIKSIHANTGLSVELLGSTAGYRLYYHDEDSRVNQLSYTTSTDWTYAGIVSQDPVFGYALGSAHSATTNISVVFPRSAKDMEVSRFNKDNTWHIATFPETIQGIPTNNTLPSKISIDPNVAANFTLPAWNGKPGAIGVAIDSAYTRTVFYVGNDKKLYEAANINYHWTMLPNQSISSWPEADEPNAELAVTYSFDSNEAWVYYMSNGTLLQAYRGTDGNWKGATMLATSAGTPGGSDAGAGAGSADGTNGTPSAALSTGAKAGIGIGVSVGAIGVGLLGLFLFLRRRRQRAAANVADKDQPINLGETRSPSEQASNPLKKGTPDINMPSPPVEMEQPPMIYELPQTNYNYELAADSVERR</sequence>
<evidence type="ECO:0008006" key="6">
    <source>
        <dbReference type="Google" id="ProtNLM"/>
    </source>
</evidence>
<dbReference type="OrthoDB" id="4696326at2759"/>
<evidence type="ECO:0000256" key="1">
    <source>
        <dbReference type="SAM" id="MobiDB-lite"/>
    </source>
</evidence>
<evidence type="ECO:0000313" key="4">
    <source>
        <dbReference type="EMBL" id="KAH6607015.1"/>
    </source>
</evidence>
<organism evidence="4 5">
    <name type="scientific">Trichoderma cornu-damae</name>
    <dbReference type="NCBI Taxonomy" id="654480"/>
    <lineage>
        <taxon>Eukaryota</taxon>
        <taxon>Fungi</taxon>
        <taxon>Dikarya</taxon>
        <taxon>Ascomycota</taxon>
        <taxon>Pezizomycotina</taxon>
        <taxon>Sordariomycetes</taxon>
        <taxon>Hypocreomycetidae</taxon>
        <taxon>Hypocreales</taxon>
        <taxon>Hypocreaceae</taxon>
        <taxon>Trichoderma</taxon>
    </lineage>
</organism>
<feature type="region of interest" description="Disordered" evidence="1">
    <location>
        <begin position="364"/>
        <end position="384"/>
    </location>
</feature>
<keyword evidence="2" id="KW-0812">Transmembrane</keyword>
<comment type="caution">
    <text evidence="4">The sequence shown here is derived from an EMBL/GenBank/DDBJ whole genome shotgun (WGS) entry which is preliminary data.</text>
</comment>
<dbReference type="Gene3D" id="2.120.10.70">
    <property type="entry name" value="Fucose-specific lectin"/>
    <property type="match status" value="1"/>
</dbReference>
<reference evidence="4" key="1">
    <citation type="submission" date="2021-08" db="EMBL/GenBank/DDBJ databases">
        <title>Chromosome-Level Trichoderma cornu-damae using Hi-C Data.</title>
        <authorList>
            <person name="Kim C.S."/>
        </authorList>
    </citation>
    <scope>NUCLEOTIDE SEQUENCE</scope>
    <source>
        <strain evidence="4">KA19-0412C</strain>
    </source>
</reference>
<feature type="chain" id="PRO_5040506855" description="Fucose-specific lectin" evidence="3">
    <location>
        <begin position="21"/>
        <end position="491"/>
    </location>
</feature>
<proteinExistence type="predicted"/>
<keyword evidence="5" id="KW-1185">Reference proteome</keyword>
<feature type="region of interest" description="Disordered" evidence="1">
    <location>
        <begin position="430"/>
        <end position="467"/>
    </location>
</feature>
<gene>
    <name evidence="4" type="ORF">Trco_003328</name>
</gene>
<keyword evidence="3" id="KW-0732">Signal</keyword>
<feature type="compositionally biased region" description="Polar residues" evidence="1">
    <location>
        <begin position="437"/>
        <end position="447"/>
    </location>
</feature>
<accession>A0A9P8QKE7</accession>
<name>A0A9P8QKE7_9HYPO</name>
<keyword evidence="2" id="KW-0472">Membrane</keyword>
<dbReference type="SUPFAM" id="SSF89372">
    <property type="entry name" value="Fucose-specific lectin"/>
    <property type="match status" value="1"/>
</dbReference>
<feature type="transmembrane region" description="Helical" evidence="2">
    <location>
        <begin position="393"/>
        <end position="415"/>
    </location>
</feature>
<feature type="signal peptide" evidence="3">
    <location>
        <begin position="1"/>
        <end position="20"/>
    </location>
</feature>
<evidence type="ECO:0000256" key="3">
    <source>
        <dbReference type="SAM" id="SignalP"/>
    </source>
</evidence>
<dbReference type="Proteomes" id="UP000827724">
    <property type="component" value="Unassembled WGS sequence"/>
</dbReference>
<dbReference type="EMBL" id="JAIWOZ010000003">
    <property type="protein sequence ID" value="KAH6607015.1"/>
    <property type="molecule type" value="Genomic_DNA"/>
</dbReference>
<keyword evidence="2" id="KW-1133">Transmembrane helix</keyword>
<evidence type="ECO:0000313" key="5">
    <source>
        <dbReference type="Proteomes" id="UP000827724"/>
    </source>
</evidence>